<dbReference type="RefSeq" id="WP_108776816.1">
    <property type="nucleotide sequence ID" value="NZ_CP029186.1"/>
</dbReference>
<sequence length="74" mass="8181">MGKNQHITRHPEGGWQVKGEGNTKATVVTNTQQEAIDAGREIAKNQQSELLIHGKDGQIRARDSYGNDPYPPKN</sequence>
<dbReference type="EMBL" id="CP029186">
    <property type="protein sequence ID" value="AWH84106.1"/>
    <property type="molecule type" value="Genomic_DNA"/>
</dbReference>
<proteinExistence type="predicted"/>
<dbReference type="InterPro" id="IPR018691">
    <property type="entry name" value="DUF2188"/>
</dbReference>
<evidence type="ECO:0008006" key="4">
    <source>
        <dbReference type="Google" id="ProtNLM"/>
    </source>
</evidence>
<evidence type="ECO:0000313" key="2">
    <source>
        <dbReference type="EMBL" id="AWH84106.1"/>
    </source>
</evidence>
<gene>
    <name evidence="2" type="ORF">HYN59_02820</name>
</gene>
<dbReference type="Proteomes" id="UP000244929">
    <property type="component" value="Chromosome"/>
</dbReference>
<feature type="compositionally biased region" description="Basic and acidic residues" evidence="1">
    <location>
        <begin position="54"/>
        <end position="65"/>
    </location>
</feature>
<name>A0A2S1QUR0_9FLAO</name>
<accession>A0A2S1QUR0</accession>
<evidence type="ECO:0000256" key="1">
    <source>
        <dbReference type="SAM" id="MobiDB-lite"/>
    </source>
</evidence>
<organism evidence="2 3">
    <name type="scientific">Flavobacterium album</name>
    <dbReference type="NCBI Taxonomy" id="2175091"/>
    <lineage>
        <taxon>Bacteria</taxon>
        <taxon>Pseudomonadati</taxon>
        <taxon>Bacteroidota</taxon>
        <taxon>Flavobacteriia</taxon>
        <taxon>Flavobacteriales</taxon>
        <taxon>Flavobacteriaceae</taxon>
        <taxon>Flavobacterium</taxon>
    </lineage>
</organism>
<dbReference type="KEGG" id="falb:HYN59_02820"/>
<keyword evidence="3" id="KW-1185">Reference proteome</keyword>
<dbReference type="Pfam" id="PF09954">
    <property type="entry name" value="DUF2188"/>
    <property type="match status" value="1"/>
</dbReference>
<dbReference type="AlphaFoldDB" id="A0A2S1QUR0"/>
<feature type="region of interest" description="Disordered" evidence="1">
    <location>
        <begin position="54"/>
        <end position="74"/>
    </location>
</feature>
<feature type="region of interest" description="Disordered" evidence="1">
    <location>
        <begin position="1"/>
        <end position="22"/>
    </location>
</feature>
<reference evidence="2 3" key="1">
    <citation type="submission" date="2018-04" db="EMBL/GenBank/DDBJ databases">
        <title>Genome sequencing of Flavobacterium sp. HYN0059.</title>
        <authorList>
            <person name="Yi H."/>
            <person name="Baek C."/>
        </authorList>
    </citation>
    <scope>NUCLEOTIDE SEQUENCE [LARGE SCALE GENOMIC DNA]</scope>
    <source>
        <strain evidence="2 3">HYN0059</strain>
    </source>
</reference>
<dbReference type="OrthoDB" id="8858565at2"/>
<protein>
    <recommendedName>
        <fullName evidence="4">DUF2188 domain-containing protein</fullName>
    </recommendedName>
</protein>
<evidence type="ECO:0000313" key="3">
    <source>
        <dbReference type="Proteomes" id="UP000244929"/>
    </source>
</evidence>